<protein>
    <submittedName>
        <fullName evidence="2">Uncharacterized protein</fullName>
    </submittedName>
</protein>
<name>A0A167GXX5_CALVF</name>
<organism evidence="2 3">
    <name type="scientific">Calocera viscosa (strain TUFC12733)</name>
    <dbReference type="NCBI Taxonomy" id="1330018"/>
    <lineage>
        <taxon>Eukaryota</taxon>
        <taxon>Fungi</taxon>
        <taxon>Dikarya</taxon>
        <taxon>Basidiomycota</taxon>
        <taxon>Agaricomycotina</taxon>
        <taxon>Dacrymycetes</taxon>
        <taxon>Dacrymycetales</taxon>
        <taxon>Dacrymycetaceae</taxon>
        <taxon>Calocera</taxon>
    </lineage>
</organism>
<feature type="region of interest" description="Disordered" evidence="1">
    <location>
        <begin position="1"/>
        <end position="48"/>
    </location>
</feature>
<accession>A0A167GXX5</accession>
<proteinExistence type="predicted"/>
<dbReference type="AlphaFoldDB" id="A0A167GXX5"/>
<dbReference type="Proteomes" id="UP000076738">
    <property type="component" value="Unassembled WGS sequence"/>
</dbReference>
<feature type="compositionally biased region" description="Polar residues" evidence="1">
    <location>
        <begin position="39"/>
        <end position="48"/>
    </location>
</feature>
<gene>
    <name evidence="2" type="ORF">CALVIDRAFT_370194</name>
</gene>
<sequence>MWMAQSRHSRGSRSASGDVSDEKRLSAGERGVHVPRSDATCSASSQVKNPRGETLASITFWQPTPLASSLGQQVMSDASSCLDPAVPQHTERNRQISTIICLSGILSIPLTTSHIHWCVSPQFLPGSSSSLARNSFPVHVKPAAGQRSLHRLQASVQYES</sequence>
<reference evidence="2 3" key="1">
    <citation type="journal article" date="2016" name="Mol. Biol. Evol.">
        <title>Comparative Genomics of Early-Diverging Mushroom-Forming Fungi Provides Insights into the Origins of Lignocellulose Decay Capabilities.</title>
        <authorList>
            <person name="Nagy L.G."/>
            <person name="Riley R."/>
            <person name="Tritt A."/>
            <person name="Adam C."/>
            <person name="Daum C."/>
            <person name="Floudas D."/>
            <person name="Sun H."/>
            <person name="Yadav J.S."/>
            <person name="Pangilinan J."/>
            <person name="Larsson K.H."/>
            <person name="Matsuura K."/>
            <person name="Barry K."/>
            <person name="Labutti K."/>
            <person name="Kuo R."/>
            <person name="Ohm R.A."/>
            <person name="Bhattacharya S.S."/>
            <person name="Shirouzu T."/>
            <person name="Yoshinaga Y."/>
            <person name="Martin F.M."/>
            <person name="Grigoriev I.V."/>
            <person name="Hibbett D.S."/>
        </authorList>
    </citation>
    <scope>NUCLEOTIDE SEQUENCE [LARGE SCALE GENOMIC DNA]</scope>
    <source>
        <strain evidence="2 3">TUFC12733</strain>
    </source>
</reference>
<evidence type="ECO:0000313" key="2">
    <source>
        <dbReference type="EMBL" id="KZO91024.1"/>
    </source>
</evidence>
<evidence type="ECO:0000313" key="3">
    <source>
        <dbReference type="Proteomes" id="UP000076738"/>
    </source>
</evidence>
<feature type="compositionally biased region" description="Basic and acidic residues" evidence="1">
    <location>
        <begin position="20"/>
        <end position="36"/>
    </location>
</feature>
<dbReference type="EMBL" id="KV417330">
    <property type="protein sequence ID" value="KZO91024.1"/>
    <property type="molecule type" value="Genomic_DNA"/>
</dbReference>
<keyword evidence="3" id="KW-1185">Reference proteome</keyword>
<evidence type="ECO:0000256" key="1">
    <source>
        <dbReference type="SAM" id="MobiDB-lite"/>
    </source>
</evidence>